<dbReference type="OrthoDB" id="9780943at2"/>
<evidence type="ECO:0000256" key="1">
    <source>
        <dbReference type="ARBA" id="ARBA00006987"/>
    </source>
</evidence>
<organism evidence="2 3">
    <name type="scientific">Achromobacter spanius</name>
    <dbReference type="NCBI Taxonomy" id="217203"/>
    <lineage>
        <taxon>Bacteria</taxon>
        <taxon>Pseudomonadati</taxon>
        <taxon>Pseudomonadota</taxon>
        <taxon>Betaproteobacteria</taxon>
        <taxon>Burkholderiales</taxon>
        <taxon>Alcaligenaceae</taxon>
        <taxon>Achromobacter</taxon>
    </lineage>
</organism>
<evidence type="ECO:0000313" key="2">
    <source>
        <dbReference type="EMBL" id="PPA77909.1"/>
    </source>
</evidence>
<name>A0A2S5GY29_9BURK</name>
<dbReference type="SUPFAM" id="SSF53850">
    <property type="entry name" value="Periplasmic binding protein-like II"/>
    <property type="match status" value="1"/>
</dbReference>
<comment type="similarity">
    <text evidence="1">Belongs to the UPF0065 (bug) family.</text>
</comment>
<dbReference type="RefSeq" id="WP_104141853.1">
    <property type="nucleotide sequence ID" value="NZ_PREU01000001.1"/>
</dbReference>
<dbReference type="PANTHER" id="PTHR42928:SF5">
    <property type="entry name" value="BLR1237 PROTEIN"/>
    <property type="match status" value="1"/>
</dbReference>
<reference evidence="2 3" key="1">
    <citation type="submission" date="2018-02" db="EMBL/GenBank/DDBJ databases">
        <title>Draft Genome of Achromobacter spanius stain 6.</title>
        <authorList>
            <person name="Gunasekera T.S."/>
            <person name="Radwan O."/>
            <person name="Ruiz O.N."/>
        </authorList>
    </citation>
    <scope>NUCLEOTIDE SEQUENCE [LARGE SCALE GENOMIC DNA]</scope>
    <source>
        <strain evidence="2 3">6</strain>
    </source>
</reference>
<dbReference type="EMBL" id="PREU01000001">
    <property type="protein sequence ID" value="PPA77909.1"/>
    <property type="molecule type" value="Genomic_DNA"/>
</dbReference>
<sequence>MNRRTVLKHLALGATTPLAASLGLSFGLSLSRSAAAREAPLRVIVPFPPGGGTDVLGRVIAATLEGALDRPVVVENKPGASGMLGADYTANGAKDGSVLLFAGLVPSVRYYARPPEEVLKQLAPVCPIARSPYMVAVNADLPAKTLADLVAQAKRDPKGLTFGSPGNATPQHLATELLQAACGIDLLHVPYRGTGPMMTDLLGGQIQLVVATVAAVEPYMKGGRLRVLAVTSRERLPKYPDIPTVAESGYAGFDAQIQFGTYCAAGTPDAVIAALNQGINRALQTEAVRSKLAEQGFAPTGGTPAQLQQSLLAEIRNVAGLVQAGKVRVDL</sequence>
<protein>
    <submittedName>
        <fullName evidence="2">Twin-arginine translocation pathway signal protein</fullName>
    </submittedName>
</protein>
<dbReference type="Gene3D" id="3.40.190.10">
    <property type="entry name" value="Periplasmic binding protein-like II"/>
    <property type="match status" value="1"/>
</dbReference>
<proteinExistence type="inferred from homology"/>
<dbReference type="InterPro" id="IPR005064">
    <property type="entry name" value="BUG"/>
</dbReference>
<evidence type="ECO:0000313" key="3">
    <source>
        <dbReference type="Proteomes" id="UP000239990"/>
    </source>
</evidence>
<dbReference type="Proteomes" id="UP000239990">
    <property type="component" value="Unassembled WGS sequence"/>
</dbReference>
<accession>A0A2S5GY29</accession>
<comment type="caution">
    <text evidence="2">The sequence shown here is derived from an EMBL/GenBank/DDBJ whole genome shotgun (WGS) entry which is preliminary data.</text>
</comment>
<dbReference type="InterPro" id="IPR042100">
    <property type="entry name" value="Bug_dom1"/>
</dbReference>
<dbReference type="Gene3D" id="3.40.190.150">
    <property type="entry name" value="Bordetella uptake gene, domain 1"/>
    <property type="match status" value="1"/>
</dbReference>
<dbReference type="PIRSF" id="PIRSF017082">
    <property type="entry name" value="YflP"/>
    <property type="match status" value="1"/>
</dbReference>
<dbReference type="AlphaFoldDB" id="A0A2S5GY29"/>
<gene>
    <name evidence="2" type="ORF">C4E15_01035</name>
</gene>
<dbReference type="PANTHER" id="PTHR42928">
    <property type="entry name" value="TRICARBOXYLATE-BINDING PROTEIN"/>
    <property type="match status" value="1"/>
</dbReference>
<dbReference type="Pfam" id="PF03401">
    <property type="entry name" value="TctC"/>
    <property type="match status" value="1"/>
</dbReference>